<dbReference type="Pfam" id="PF00072">
    <property type="entry name" value="Response_reg"/>
    <property type="match status" value="1"/>
</dbReference>
<evidence type="ECO:0000256" key="3">
    <source>
        <dbReference type="ARBA" id="ARBA00023125"/>
    </source>
</evidence>
<dbReference type="SMART" id="SM00448">
    <property type="entry name" value="REC"/>
    <property type="match status" value="1"/>
</dbReference>
<dbReference type="CDD" id="cd17535">
    <property type="entry name" value="REC_NarL-like"/>
    <property type="match status" value="1"/>
</dbReference>
<dbReference type="Proteomes" id="UP000777440">
    <property type="component" value="Unassembled WGS sequence"/>
</dbReference>
<dbReference type="EMBL" id="JAEUAX010000001">
    <property type="protein sequence ID" value="MBW9108413.1"/>
    <property type="molecule type" value="Genomic_DNA"/>
</dbReference>
<accession>A0ABS7HT07</accession>
<keyword evidence="3" id="KW-0238">DNA-binding</keyword>
<protein>
    <submittedName>
        <fullName evidence="8">Response regulator transcription factor</fullName>
    </submittedName>
</protein>
<dbReference type="SUPFAM" id="SSF46894">
    <property type="entry name" value="C-terminal effector domain of the bipartite response regulators"/>
    <property type="match status" value="1"/>
</dbReference>
<dbReference type="PRINTS" id="PR00038">
    <property type="entry name" value="HTHLUXR"/>
</dbReference>
<evidence type="ECO:0000313" key="9">
    <source>
        <dbReference type="Proteomes" id="UP000777440"/>
    </source>
</evidence>
<dbReference type="Gene3D" id="3.40.50.2300">
    <property type="match status" value="1"/>
</dbReference>
<dbReference type="SMART" id="SM00421">
    <property type="entry name" value="HTH_LUXR"/>
    <property type="match status" value="1"/>
</dbReference>
<dbReference type="PANTHER" id="PTHR43214">
    <property type="entry name" value="TWO-COMPONENT RESPONSE REGULATOR"/>
    <property type="match status" value="1"/>
</dbReference>
<organism evidence="8 9">
    <name type="scientific">Microbacterium ureisolvens</name>
    <dbReference type="NCBI Taxonomy" id="2781186"/>
    <lineage>
        <taxon>Bacteria</taxon>
        <taxon>Bacillati</taxon>
        <taxon>Actinomycetota</taxon>
        <taxon>Actinomycetes</taxon>
        <taxon>Micrococcales</taxon>
        <taxon>Microbacteriaceae</taxon>
        <taxon>Microbacterium</taxon>
    </lineage>
</organism>
<keyword evidence="4" id="KW-0804">Transcription</keyword>
<comment type="caution">
    <text evidence="8">The sequence shown here is derived from an EMBL/GenBank/DDBJ whole genome shotgun (WGS) entry which is preliminary data.</text>
</comment>
<feature type="domain" description="HTH luxR-type" evidence="6">
    <location>
        <begin position="153"/>
        <end position="218"/>
    </location>
</feature>
<dbReference type="InterPro" id="IPR016032">
    <property type="entry name" value="Sig_transdc_resp-reg_C-effctor"/>
</dbReference>
<dbReference type="PROSITE" id="PS50110">
    <property type="entry name" value="RESPONSE_REGULATORY"/>
    <property type="match status" value="1"/>
</dbReference>
<dbReference type="PROSITE" id="PS50043">
    <property type="entry name" value="HTH_LUXR_2"/>
    <property type="match status" value="1"/>
</dbReference>
<dbReference type="RefSeq" id="WP_220338539.1">
    <property type="nucleotide sequence ID" value="NZ_JAEUAX010000001.1"/>
</dbReference>
<dbReference type="PROSITE" id="PS00622">
    <property type="entry name" value="HTH_LUXR_1"/>
    <property type="match status" value="1"/>
</dbReference>
<dbReference type="InterPro" id="IPR039420">
    <property type="entry name" value="WalR-like"/>
</dbReference>
<keyword evidence="9" id="KW-1185">Reference proteome</keyword>
<evidence type="ECO:0000256" key="4">
    <source>
        <dbReference type="ARBA" id="ARBA00023163"/>
    </source>
</evidence>
<evidence type="ECO:0000256" key="2">
    <source>
        <dbReference type="ARBA" id="ARBA00023015"/>
    </source>
</evidence>
<sequence length="236" mass="25513">MTTAIRVLLVDDQELIRLGFRLVLEAEPDVVVVGEAADGDEAMRAVAAHAPDVVLMDIRMPRTDGIAATRSIVAAHPQTRVLVLTTFDLDEYALGALDAGASGFLLKDAQRSELTAAIRAVHRGDAALAPSVTRRLIDRLRAVPPAPRRTSSADDPTAELTDREREVFIAIARGMNNAEIAHHLYVSESTVKTHVGRVLAKIGARDRVHAVILAHRHRLIEEAEPLPPRSDGSSTS</sequence>
<evidence type="ECO:0000313" key="8">
    <source>
        <dbReference type="EMBL" id="MBW9108413.1"/>
    </source>
</evidence>
<evidence type="ECO:0000256" key="1">
    <source>
        <dbReference type="ARBA" id="ARBA00022553"/>
    </source>
</evidence>
<dbReference type="InterPro" id="IPR058245">
    <property type="entry name" value="NreC/VraR/RcsB-like_REC"/>
</dbReference>
<gene>
    <name evidence="8" type="ORF">JNB61_01355</name>
</gene>
<evidence type="ECO:0000256" key="5">
    <source>
        <dbReference type="PROSITE-ProRule" id="PRU00169"/>
    </source>
</evidence>
<dbReference type="CDD" id="cd06170">
    <property type="entry name" value="LuxR_C_like"/>
    <property type="match status" value="1"/>
</dbReference>
<feature type="modified residue" description="4-aspartylphosphate" evidence="5">
    <location>
        <position position="57"/>
    </location>
</feature>
<dbReference type="InterPro" id="IPR000792">
    <property type="entry name" value="Tscrpt_reg_LuxR_C"/>
</dbReference>
<keyword evidence="1 5" id="KW-0597">Phosphoprotein</keyword>
<dbReference type="Pfam" id="PF00196">
    <property type="entry name" value="GerE"/>
    <property type="match status" value="1"/>
</dbReference>
<proteinExistence type="predicted"/>
<feature type="domain" description="Response regulatory" evidence="7">
    <location>
        <begin position="6"/>
        <end position="122"/>
    </location>
</feature>
<dbReference type="SUPFAM" id="SSF52172">
    <property type="entry name" value="CheY-like"/>
    <property type="match status" value="1"/>
</dbReference>
<evidence type="ECO:0000259" key="7">
    <source>
        <dbReference type="PROSITE" id="PS50110"/>
    </source>
</evidence>
<dbReference type="PANTHER" id="PTHR43214:SF24">
    <property type="entry name" value="TRANSCRIPTIONAL REGULATORY PROTEIN NARL-RELATED"/>
    <property type="match status" value="1"/>
</dbReference>
<keyword evidence="2" id="KW-0805">Transcription regulation</keyword>
<name>A0ABS7HT07_9MICO</name>
<dbReference type="InterPro" id="IPR001789">
    <property type="entry name" value="Sig_transdc_resp-reg_receiver"/>
</dbReference>
<dbReference type="InterPro" id="IPR011006">
    <property type="entry name" value="CheY-like_superfamily"/>
</dbReference>
<evidence type="ECO:0000259" key="6">
    <source>
        <dbReference type="PROSITE" id="PS50043"/>
    </source>
</evidence>
<reference evidence="8 9" key="1">
    <citation type="journal article" date="2021" name="MBio">
        <title>Poor Competitiveness of Bradyrhizobium in Pigeon Pea Root Colonization in Indian Soils.</title>
        <authorList>
            <person name="Chalasani D."/>
            <person name="Basu A."/>
            <person name="Pullabhotla S.V.S.R.N."/>
            <person name="Jorrin B."/>
            <person name="Neal A.L."/>
            <person name="Poole P.S."/>
            <person name="Podile A.R."/>
            <person name="Tkacz A."/>
        </authorList>
    </citation>
    <scope>NUCLEOTIDE SEQUENCE [LARGE SCALE GENOMIC DNA]</scope>
    <source>
        <strain evidence="8 9">HU12</strain>
    </source>
</reference>